<accession>A0A0A8YBJ8</accession>
<dbReference type="AlphaFoldDB" id="A0A0A8YBJ8"/>
<reference evidence="1" key="1">
    <citation type="submission" date="2014-09" db="EMBL/GenBank/DDBJ databases">
        <authorList>
            <person name="Magalhaes I.L.F."/>
            <person name="Oliveira U."/>
            <person name="Santos F.R."/>
            <person name="Vidigal T.H.D.A."/>
            <person name="Brescovit A.D."/>
            <person name="Santos A.J."/>
        </authorList>
    </citation>
    <scope>NUCLEOTIDE SEQUENCE</scope>
    <source>
        <tissue evidence="1">Shoot tissue taken approximately 20 cm above the soil surface</tissue>
    </source>
</reference>
<reference evidence="1" key="2">
    <citation type="journal article" date="2015" name="Data Brief">
        <title>Shoot transcriptome of the giant reed, Arundo donax.</title>
        <authorList>
            <person name="Barrero R.A."/>
            <person name="Guerrero F.D."/>
            <person name="Moolhuijzen P."/>
            <person name="Goolsby J.A."/>
            <person name="Tidwell J."/>
            <person name="Bellgard S.E."/>
            <person name="Bellgard M.I."/>
        </authorList>
    </citation>
    <scope>NUCLEOTIDE SEQUENCE</scope>
    <source>
        <tissue evidence="1">Shoot tissue taken approximately 20 cm above the soil surface</tissue>
    </source>
</reference>
<proteinExistence type="predicted"/>
<dbReference type="EMBL" id="GBRH01277053">
    <property type="protein sequence ID" value="JAD20842.1"/>
    <property type="molecule type" value="Transcribed_RNA"/>
</dbReference>
<organism evidence="1">
    <name type="scientific">Arundo donax</name>
    <name type="common">Giant reed</name>
    <name type="synonym">Donax arundinaceus</name>
    <dbReference type="NCBI Taxonomy" id="35708"/>
    <lineage>
        <taxon>Eukaryota</taxon>
        <taxon>Viridiplantae</taxon>
        <taxon>Streptophyta</taxon>
        <taxon>Embryophyta</taxon>
        <taxon>Tracheophyta</taxon>
        <taxon>Spermatophyta</taxon>
        <taxon>Magnoliopsida</taxon>
        <taxon>Liliopsida</taxon>
        <taxon>Poales</taxon>
        <taxon>Poaceae</taxon>
        <taxon>PACMAD clade</taxon>
        <taxon>Arundinoideae</taxon>
        <taxon>Arundineae</taxon>
        <taxon>Arundo</taxon>
    </lineage>
</organism>
<sequence>MRGSGGGIGGRRGGSASPC</sequence>
<protein>
    <submittedName>
        <fullName evidence="1">Uncharacterized protein</fullName>
    </submittedName>
</protein>
<evidence type="ECO:0000313" key="1">
    <source>
        <dbReference type="EMBL" id="JAD20842.1"/>
    </source>
</evidence>
<name>A0A0A8YBJ8_ARUDO</name>